<dbReference type="InterPro" id="IPR007577">
    <property type="entry name" value="GlycoTrfase_DXD_sugar-bd_CS"/>
</dbReference>
<dbReference type="Pfam" id="PF04488">
    <property type="entry name" value="Gly_transf_sug"/>
    <property type="match status" value="1"/>
</dbReference>
<dbReference type="Proteomes" id="UP001166286">
    <property type="component" value="Unassembled WGS sequence"/>
</dbReference>
<dbReference type="PANTHER" id="PTHR31834">
    <property type="entry name" value="INITIATION-SPECIFIC ALPHA-1,6-MANNOSYLTRANSFERASE"/>
    <property type="match status" value="1"/>
</dbReference>
<sequence length="336" mass="38289">MSNAILPLVIRRRPFSIVLKGLAISGALLLILQLFLTPERAKTSLLRSHSPSLTTFQSEEITNKIWQTWHTPIIFLGEEDKARIRTWHEQNPNHRYELLTDQGSETFVRQNFAGEPLIRDVFLNLTDTILRADFLRYLVLLAEGGVYADLDVECRKPIDTWTPDAFKGRAGVVVGIETDRKPVENDVELYHDHREYIWGITNWTFMAKRGHPFMRFVAETVAMNLLNVAKKQQRSLSTMELSYKEVIDATGPRAFTEAFFAYASRTTGSPVSYESATMLEEPKLIDDILLLPIRAMSTAEADRTGVMGAHSSTWPAILFHWSAGTWKKTHFQPPEP</sequence>
<proteinExistence type="inferred from homology"/>
<dbReference type="EMBL" id="JAFEKC020000009">
    <property type="protein sequence ID" value="KAK0512545.1"/>
    <property type="molecule type" value="Genomic_DNA"/>
</dbReference>
<dbReference type="AlphaFoldDB" id="A0AA39R0F4"/>
<evidence type="ECO:0008006" key="4">
    <source>
        <dbReference type="Google" id="ProtNLM"/>
    </source>
</evidence>
<dbReference type="PANTHER" id="PTHR31834:SF8">
    <property type="entry name" value="TRANSFERASE, PUTATIVE (AFU_ORTHOLOGUE AFUA_6G14040)-RELATED"/>
    <property type="match status" value="1"/>
</dbReference>
<dbReference type="InterPro" id="IPR029044">
    <property type="entry name" value="Nucleotide-diphossugar_trans"/>
</dbReference>
<gene>
    <name evidence="2" type="ORF">JMJ35_004562</name>
</gene>
<evidence type="ECO:0000256" key="1">
    <source>
        <dbReference type="ARBA" id="ARBA00009003"/>
    </source>
</evidence>
<dbReference type="GO" id="GO:0006487">
    <property type="term" value="P:protein N-linked glycosylation"/>
    <property type="evidence" value="ECO:0007669"/>
    <property type="project" value="TreeGrafter"/>
</dbReference>
<protein>
    <recommendedName>
        <fullName evidence="4">Initiation-specific alpha-1,6-mannosyltransferase</fullName>
    </recommendedName>
</protein>
<name>A0AA39R0F4_9LECA</name>
<evidence type="ECO:0000313" key="2">
    <source>
        <dbReference type="EMBL" id="KAK0512545.1"/>
    </source>
</evidence>
<evidence type="ECO:0000313" key="3">
    <source>
        <dbReference type="Proteomes" id="UP001166286"/>
    </source>
</evidence>
<organism evidence="2 3">
    <name type="scientific">Cladonia borealis</name>
    <dbReference type="NCBI Taxonomy" id="184061"/>
    <lineage>
        <taxon>Eukaryota</taxon>
        <taxon>Fungi</taxon>
        <taxon>Dikarya</taxon>
        <taxon>Ascomycota</taxon>
        <taxon>Pezizomycotina</taxon>
        <taxon>Lecanoromycetes</taxon>
        <taxon>OSLEUM clade</taxon>
        <taxon>Lecanoromycetidae</taxon>
        <taxon>Lecanorales</taxon>
        <taxon>Lecanorineae</taxon>
        <taxon>Cladoniaceae</taxon>
        <taxon>Cladonia</taxon>
    </lineage>
</organism>
<keyword evidence="3" id="KW-1185">Reference proteome</keyword>
<dbReference type="GO" id="GO:0000136">
    <property type="term" value="C:mannan polymerase complex"/>
    <property type="evidence" value="ECO:0007669"/>
    <property type="project" value="TreeGrafter"/>
</dbReference>
<dbReference type="Gene3D" id="3.90.550.20">
    <property type="match status" value="1"/>
</dbReference>
<comment type="similarity">
    <text evidence="1">Belongs to the glycosyltransferase 32 family.</text>
</comment>
<dbReference type="GO" id="GO:0000009">
    <property type="term" value="F:alpha-1,6-mannosyltransferase activity"/>
    <property type="evidence" value="ECO:0007669"/>
    <property type="project" value="InterPro"/>
</dbReference>
<accession>A0AA39R0F4</accession>
<dbReference type="SUPFAM" id="SSF53448">
    <property type="entry name" value="Nucleotide-diphospho-sugar transferases"/>
    <property type="match status" value="1"/>
</dbReference>
<comment type="caution">
    <text evidence="2">The sequence shown here is derived from an EMBL/GenBank/DDBJ whole genome shotgun (WGS) entry which is preliminary data.</text>
</comment>
<reference evidence="2" key="1">
    <citation type="submission" date="2023-03" db="EMBL/GenBank/DDBJ databases">
        <title>Complete genome of Cladonia borealis.</title>
        <authorList>
            <person name="Park H."/>
        </authorList>
    </citation>
    <scope>NUCLEOTIDE SEQUENCE</scope>
    <source>
        <strain evidence="2">ANT050790</strain>
    </source>
</reference>
<dbReference type="InterPro" id="IPR039367">
    <property type="entry name" value="Och1-like"/>
</dbReference>